<gene>
    <name evidence="1" type="ORF">BL124_00026500</name>
</gene>
<comment type="caution">
    <text evidence="1">The sequence shown here is derived from an EMBL/GenBank/DDBJ whole genome shotgun (WGS) entry which is preliminary data.</text>
</comment>
<name>A0A422ZGH3_KLEPN</name>
<evidence type="ECO:0000313" key="2">
    <source>
        <dbReference type="Proteomes" id="UP000283322"/>
    </source>
</evidence>
<reference evidence="1 2" key="1">
    <citation type="submission" date="2018-10" db="EMBL/GenBank/DDBJ databases">
        <authorList>
            <person name="Vanduin D."/>
            <person name="Fouts D."/>
            <person name="Wright M."/>
            <person name="Sutton G."/>
            <person name="Nguyen K."/>
            <person name="Kreiswirth B."/>
            <person name="Chen L."/>
            <person name="Rojas L."/>
            <person name="Hujer A."/>
            <person name="Hujer K."/>
            <person name="Bonomo R."/>
            <person name="Adams M."/>
        </authorList>
    </citation>
    <scope>NUCLEOTIDE SEQUENCE [LARGE SCALE GENOMIC DNA]</scope>
    <source>
        <strain evidence="1 2">CRK0165</strain>
    </source>
</reference>
<dbReference type="AlphaFoldDB" id="A0A422ZGH3"/>
<accession>A0A422ZGH3</accession>
<organism evidence="1 2">
    <name type="scientific">Klebsiella pneumoniae</name>
    <dbReference type="NCBI Taxonomy" id="573"/>
    <lineage>
        <taxon>Bacteria</taxon>
        <taxon>Pseudomonadati</taxon>
        <taxon>Pseudomonadota</taxon>
        <taxon>Gammaproteobacteria</taxon>
        <taxon>Enterobacterales</taxon>
        <taxon>Enterobacteriaceae</taxon>
        <taxon>Klebsiella/Raoultella group</taxon>
        <taxon>Klebsiella</taxon>
        <taxon>Klebsiella pneumoniae complex</taxon>
    </lineage>
</organism>
<protein>
    <submittedName>
        <fullName evidence="1">Uncharacterized protein</fullName>
    </submittedName>
</protein>
<dbReference type="EMBL" id="MPYG04000211">
    <property type="protein sequence ID" value="ROG88393.1"/>
    <property type="molecule type" value="Genomic_DNA"/>
</dbReference>
<evidence type="ECO:0000313" key="1">
    <source>
        <dbReference type="EMBL" id="ROG88393.1"/>
    </source>
</evidence>
<dbReference type="RefSeq" id="WP_064392215.1">
    <property type="nucleotide sequence ID" value="NZ_CAAGUB010000009.1"/>
</dbReference>
<proteinExistence type="predicted"/>
<dbReference type="Proteomes" id="UP000283322">
    <property type="component" value="Unassembled WGS sequence"/>
</dbReference>
<dbReference type="PROSITE" id="PS51257">
    <property type="entry name" value="PROKAR_LIPOPROTEIN"/>
    <property type="match status" value="1"/>
</dbReference>
<sequence>MDNVRIQYGFFMGNRFFLLLLIIVSTLILSGCDNAQKAGTNYLAQQMRDPDSAKFRDVQTVTDSADPYVQNICGFVNGKNLFGAYSGEQRFVVKVFTGPQKSTFTPLSFVVEGDDNQSRRATKDSNKTTHPQTLFEERYWNKLCITNERKPTYSGVSWKTPFELCRDKILSSIEIKGDVPVVEAQSVGGDTILEWYGDNEFFVPTSTPHEMDLHSVRCVVNNDSGEISEFHIF</sequence>